<comment type="subcellular location">
    <subcellularLocation>
        <location evidence="1">Cell membrane</location>
        <topology evidence="1">Multi-pass membrane protein</topology>
    </subcellularLocation>
</comment>
<keyword evidence="4 7" id="KW-0812">Transmembrane</keyword>
<feature type="transmembrane region" description="Helical" evidence="7">
    <location>
        <begin position="136"/>
        <end position="153"/>
    </location>
</feature>
<evidence type="ECO:0000313" key="9">
    <source>
        <dbReference type="Proteomes" id="UP000239772"/>
    </source>
</evidence>
<proteinExistence type="inferred from homology"/>
<dbReference type="InterPro" id="IPR052518">
    <property type="entry name" value="CHR_Transporter"/>
</dbReference>
<feature type="transmembrane region" description="Helical" evidence="7">
    <location>
        <begin position="50"/>
        <end position="67"/>
    </location>
</feature>
<evidence type="ECO:0000256" key="3">
    <source>
        <dbReference type="ARBA" id="ARBA00022475"/>
    </source>
</evidence>
<dbReference type="AlphaFoldDB" id="A0A2T1HLG0"/>
<dbReference type="OrthoDB" id="8969999at2"/>
<evidence type="ECO:0000256" key="5">
    <source>
        <dbReference type="ARBA" id="ARBA00022989"/>
    </source>
</evidence>
<reference evidence="9" key="1">
    <citation type="submission" date="2018-03" db="EMBL/GenBank/DDBJ databases">
        <authorList>
            <person name="Sun L."/>
            <person name="Liu H."/>
            <person name="Chen W."/>
            <person name="Huang K."/>
            <person name="Liu W."/>
            <person name="Gao X."/>
        </authorList>
    </citation>
    <scope>NUCLEOTIDE SEQUENCE [LARGE SCALE GENOMIC DNA]</scope>
    <source>
        <strain evidence="9">SH9</strain>
    </source>
</reference>
<dbReference type="Pfam" id="PF02417">
    <property type="entry name" value="Chromate_transp"/>
    <property type="match status" value="1"/>
</dbReference>
<keyword evidence="5 7" id="KW-1133">Transmembrane helix</keyword>
<sequence>MGRVRLWELFSIFFRIGMFSFGGGLSAWIYREIVELRGWLTEQEFLSGMALSQILPGANVSNLSVYIGQRLRGVSGAVVALLALLTAPFLAVIGLLAVYDRISAIPWAAAAMDGVAAAAIGLLLRMAIRAGRQASTTLSGAVALAATFIGVGVLRWPLIPVVLCVAPLSVAAAWPRAPKNA</sequence>
<dbReference type="GO" id="GO:0015109">
    <property type="term" value="F:chromate transmembrane transporter activity"/>
    <property type="evidence" value="ECO:0007669"/>
    <property type="project" value="InterPro"/>
</dbReference>
<dbReference type="PANTHER" id="PTHR43663">
    <property type="entry name" value="CHROMATE TRANSPORT PROTEIN-RELATED"/>
    <property type="match status" value="1"/>
</dbReference>
<dbReference type="GO" id="GO:0005886">
    <property type="term" value="C:plasma membrane"/>
    <property type="evidence" value="ECO:0007669"/>
    <property type="project" value="UniProtKB-SubCell"/>
</dbReference>
<gene>
    <name evidence="8" type="ORF">SLNSH_24185</name>
</gene>
<feature type="transmembrane region" description="Helical" evidence="7">
    <location>
        <begin position="12"/>
        <end position="30"/>
    </location>
</feature>
<feature type="transmembrane region" description="Helical" evidence="7">
    <location>
        <begin position="105"/>
        <end position="124"/>
    </location>
</feature>
<evidence type="ECO:0000256" key="7">
    <source>
        <dbReference type="SAM" id="Phobius"/>
    </source>
</evidence>
<dbReference type="Proteomes" id="UP000239772">
    <property type="component" value="Unassembled WGS sequence"/>
</dbReference>
<keyword evidence="3" id="KW-1003">Cell membrane</keyword>
<dbReference type="InterPro" id="IPR003370">
    <property type="entry name" value="Chromate_transpt"/>
</dbReference>
<organism evidence="8 9">
    <name type="scientific">Alsobacter soli</name>
    <dbReference type="NCBI Taxonomy" id="2109933"/>
    <lineage>
        <taxon>Bacteria</taxon>
        <taxon>Pseudomonadati</taxon>
        <taxon>Pseudomonadota</taxon>
        <taxon>Alphaproteobacteria</taxon>
        <taxon>Hyphomicrobiales</taxon>
        <taxon>Alsobacteraceae</taxon>
        <taxon>Alsobacter</taxon>
    </lineage>
</organism>
<evidence type="ECO:0000256" key="4">
    <source>
        <dbReference type="ARBA" id="ARBA00022692"/>
    </source>
</evidence>
<evidence type="ECO:0000256" key="6">
    <source>
        <dbReference type="ARBA" id="ARBA00023136"/>
    </source>
</evidence>
<evidence type="ECO:0000256" key="1">
    <source>
        <dbReference type="ARBA" id="ARBA00004651"/>
    </source>
</evidence>
<dbReference type="EMBL" id="PVZS01000064">
    <property type="protein sequence ID" value="PSC02421.1"/>
    <property type="molecule type" value="Genomic_DNA"/>
</dbReference>
<keyword evidence="9" id="KW-1185">Reference proteome</keyword>
<feature type="transmembrane region" description="Helical" evidence="7">
    <location>
        <begin position="79"/>
        <end position="99"/>
    </location>
</feature>
<accession>A0A2T1HLG0</accession>
<evidence type="ECO:0000256" key="2">
    <source>
        <dbReference type="ARBA" id="ARBA00005262"/>
    </source>
</evidence>
<dbReference type="RefSeq" id="WP_106340837.1">
    <property type="nucleotide sequence ID" value="NZ_PVZS01000064.1"/>
</dbReference>
<name>A0A2T1HLG0_9HYPH</name>
<evidence type="ECO:0000313" key="8">
    <source>
        <dbReference type="EMBL" id="PSC02421.1"/>
    </source>
</evidence>
<dbReference type="PANTHER" id="PTHR43663:SF1">
    <property type="entry name" value="CHROMATE TRANSPORTER"/>
    <property type="match status" value="1"/>
</dbReference>
<protein>
    <submittedName>
        <fullName evidence="8">Chromate transporter</fullName>
    </submittedName>
</protein>
<comment type="similarity">
    <text evidence="2">Belongs to the chromate ion transporter (CHR) (TC 2.A.51) family.</text>
</comment>
<comment type="caution">
    <text evidence="8">The sequence shown here is derived from an EMBL/GenBank/DDBJ whole genome shotgun (WGS) entry which is preliminary data.</text>
</comment>
<keyword evidence="6 7" id="KW-0472">Membrane</keyword>